<protein>
    <submittedName>
        <fullName evidence="2">Uncharacterized protein</fullName>
    </submittedName>
</protein>
<keyword evidence="1" id="KW-1133">Transmembrane helix</keyword>
<dbReference type="Proteomes" id="UP000699042">
    <property type="component" value="Unassembled WGS sequence"/>
</dbReference>
<keyword evidence="3" id="KW-1185">Reference proteome</keyword>
<keyword evidence="1" id="KW-0812">Transmembrane</keyword>
<keyword evidence="1" id="KW-0472">Membrane</keyword>
<accession>A0A9P7U9V7</accession>
<evidence type="ECO:0000313" key="2">
    <source>
        <dbReference type="EMBL" id="KAG7046511.1"/>
    </source>
</evidence>
<feature type="non-terminal residue" evidence="2">
    <location>
        <position position="1"/>
    </location>
</feature>
<comment type="caution">
    <text evidence="2">The sequence shown here is derived from an EMBL/GenBank/DDBJ whole genome shotgun (WGS) entry which is preliminary data.</text>
</comment>
<dbReference type="AlphaFoldDB" id="A0A9P7U9V7"/>
<name>A0A9P7U9V7_9PEZI</name>
<dbReference type="EMBL" id="JAESDN010000008">
    <property type="protein sequence ID" value="KAG7046511.1"/>
    <property type="molecule type" value="Genomic_DNA"/>
</dbReference>
<feature type="transmembrane region" description="Helical" evidence="1">
    <location>
        <begin position="38"/>
        <end position="58"/>
    </location>
</feature>
<feature type="non-terminal residue" evidence="2">
    <location>
        <position position="93"/>
    </location>
</feature>
<reference evidence="2" key="1">
    <citation type="submission" date="2021-05" db="EMBL/GenBank/DDBJ databases">
        <title>Comparative genomics of three Colletotrichum scovillei strains and genetic complementation revealed genes involved fungal growth and virulence on chili pepper.</title>
        <authorList>
            <person name="Hsieh D.-K."/>
            <person name="Chuang S.-C."/>
            <person name="Chen C.-Y."/>
            <person name="Chao Y.-T."/>
            <person name="Lu M.-Y.J."/>
            <person name="Lee M.-H."/>
            <person name="Shih M.-C."/>
        </authorList>
    </citation>
    <scope>NUCLEOTIDE SEQUENCE</scope>
    <source>
        <strain evidence="2">Coll-153</strain>
    </source>
</reference>
<organism evidence="2 3">
    <name type="scientific">Colletotrichum scovillei</name>
    <dbReference type="NCBI Taxonomy" id="1209932"/>
    <lineage>
        <taxon>Eukaryota</taxon>
        <taxon>Fungi</taxon>
        <taxon>Dikarya</taxon>
        <taxon>Ascomycota</taxon>
        <taxon>Pezizomycotina</taxon>
        <taxon>Sordariomycetes</taxon>
        <taxon>Hypocreomycetidae</taxon>
        <taxon>Glomerellales</taxon>
        <taxon>Glomerellaceae</taxon>
        <taxon>Colletotrichum</taxon>
        <taxon>Colletotrichum acutatum species complex</taxon>
    </lineage>
</organism>
<proteinExistence type="predicted"/>
<evidence type="ECO:0000313" key="3">
    <source>
        <dbReference type="Proteomes" id="UP000699042"/>
    </source>
</evidence>
<gene>
    <name evidence="2" type="ORF">JMJ77_014740</name>
</gene>
<evidence type="ECO:0000256" key="1">
    <source>
        <dbReference type="SAM" id="Phobius"/>
    </source>
</evidence>
<sequence>PRSEWNGTRKHRPSAVRAGRVNHWLPCRAVSATRLRKLHLCTITALCVMVCSLCFIHFHSHARTLLTSSPGPSVSVSPLNPNYSSLVIVVYDP</sequence>